<dbReference type="EMBL" id="JARKIE010000036">
    <property type="protein sequence ID" value="KAJ7695926.1"/>
    <property type="molecule type" value="Genomic_DNA"/>
</dbReference>
<dbReference type="Proteomes" id="UP001221757">
    <property type="component" value="Unassembled WGS sequence"/>
</dbReference>
<reference evidence="1" key="1">
    <citation type="submission" date="2023-03" db="EMBL/GenBank/DDBJ databases">
        <title>Massive genome expansion in bonnet fungi (Mycena s.s.) driven by repeated elements and novel gene families across ecological guilds.</title>
        <authorList>
            <consortium name="Lawrence Berkeley National Laboratory"/>
            <person name="Harder C.B."/>
            <person name="Miyauchi S."/>
            <person name="Viragh M."/>
            <person name="Kuo A."/>
            <person name="Thoen E."/>
            <person name="Andreopoulos B."/>
            <person name="Lu D."/>
            <person name="Skrede I."/>
            <person name="Drula E."/>
            <person name="Henrissat B."/>
            <person name="Morin E."/>
            <person name="Kohler A."/>
            <person name="Barry K."/>
            <person name="LaButti K."/>
            <person name="Morin E."/>
            <person name="Salamov A."/>
            <person name="Lipzen A."/>
            <person name="Mereny Z."/>
            <person name="Hegedus B."/>
            <person name="Baldrian P."/>
            <person name="Stursova M."/>
            <person name="Weitz H."/>
            <person name="Taylor A."/>
            <person name="Grigoriev I.V."/>
            <person name="Nagy L.G."/>
            <person name="Martin F."/>
            <person name="Kauserud H."/>
        </authorList>
    </citation>
    <scope>NUCLEOTIDE SEQUENCE</scope>
    <source>
        <strain evidence="1">CBHHK067</strain>
    </source>
</reference>
<comment type="caution">
    <text evidence="1">The sequence shown here is derived from an EMBL/GenBank/DDBJ whole genome shotgun (WGS) entry which is preliminary data.</text>
</comment>
<gene>
    <name evidence="1" type="ORF">B0H17DRAFT_1198256</name>
</gene>
<accession>A0AAD7DP08</accession>
<evidence type="ECO:0000313" key="2">
    <source>
        <dbReference type="Proteomes" id="UP001221757"/>
    </source>
</evidence>
<name>A0AAD7DP08_MYCRO</name>
<protein>
    <submittedName>
        <fullName evidence="1">Uncharacterized protein</fullName>
    </submittedName>
</protein>
<organism evidence="1 2">
    <name type="scientific">Mycena rosella</name>
    <name type="common">Pink bonnet</name>
    <name type="synonym">Agaricus rosellus</name>
    <dbReference type="NCBI Taxonomy" id="1033263"/>
    <lineage>
        <taxon>Eukaryota</taxon>
        <taxon>Fungi</taxon>
        <taxon>Dikarya</taxon>
        <taxon>Basidiomycota</taxon>
        <taxon>Agaricomycotina</taxon>
        <taxon>Agaricomycetes</taxon>
        <taxon>Agaricomycetidae</taxon>
        <taxon>Agaricales</taxon>
        <taxon>Marasmiineae</taxon>
        <taxon>Mycenaceae</taxon>
        <taxon>Mycena</taxon>
    </lineage>
</organism>
<dbReference type="AlphaFoldDB" id="A0AAD7DP08"/>
<keyword evidence="2" id="KW-1185">Reference proteome</keyword>
<evidence type="ECO:0000313" key="1">
    <source>
        <dbReference type="EMBL" id="KAJ7695926.1"/>
    </source>
</evidence>
<proteinExistence type="predicted"/>
<sequence length="258" mass="29446">MQMVTGCVVSGSVIPSVLHHNVTFQPNDIDLYVPFDKAWEVVQYILHSADYAIDLTNDDYDAVLGIACLWMLRMGPFCINIMESHTVSARDIVLHHHSSAVMGTLCAKKTWLAYPEMSNDKFSLATRQSLPLANTEDATRWVWKLLRKYAKRGFTFVFRYEKLHECGRHPSCLITVHTNVDGGCLNMYLPDHPFEFESEHEMLWMIGNVVCGHDKEAEDTKSVIKPATSYADGKWRNMVGRLLLSTEDPYKNNEAEQQ</sequence>